<dbReference type="GO" id="GO:0005886">
    <property type="term" value="C:plasma membrane"/>
    <property type="evidence" value="ECO:0007669"/>
    <property type="project" value="TreeGrafter"/>
</dbReference>
<evidence type="ECO:0000256" key="1">
    <source>
        <dbReference type="ARBA" id="ARBA00000085"/>
    </source>
</evidence>
<sequence>MTAESVFSGVTGTDRTSSMNSVTWKSAGSYGKKKKKSSISGSNTATTTSSSATSSKTKQKIQVGRYLLAFVLLASAAALGYFSYYLMDTAESRLAKNRFVSIVQRAEANAKWVVQQKKQASDALANMYGTANPDASEWPFVHMEGYQEIAAQLKLITQGSLSFCPIVLGFGEGSQQKAFEEYWYNLYEQWGYPNGTGESSFGKGIYGFGYDTVNYKLWPDYRYPVLTNYTAHGLPNPDNIMVPFVQSDFGNHSALMLDVQFEVNRFMTTKNVMDCAEERKEAQDKNIDCGSITDMIWQRTNAVDVSAGPTGILYSPIYPRNDPFEVTGFILHKQIWHDLLKHAFESDISGIRIVLHTDTGREHSYDVKNGDVTYVGNRTHHCIAFEDGDFKECSPDDEWVPFDDLTYLEDDQSGCFRTLNISLTEGIFSDETVNYYMDIYATEEFVSQFGRLMGGDSDNGFPISIAVCIGTVLVMLFTSLLFVSYDYYVRKEFNAKNQLLEAKRRFVRFVSHEVRTPLNTVCMGLTLLENDLAGALDGSELSKSLKSKAQKDSRVNDDELVVKKESVEDWLSLSTQVFQNADAAVGVLSDLLNYDKIQMGTLSLELSLINLWSTLEKTVQEFQMAATEKSVNLTIDFSPLMKPGLLSAGGAAKTDLSVAKGGLESAKKLIKASDLPADIQNTVVVADKIRLTQVFRNLISNGLKFSKPNTEMVVRISVDPSEAKLQKQERISLHKNVQAECLNIGSVTIDVIDQGVGMTQEQVDTVFEDGTQFDANKLQAGGGSGLGLNIARGIVLEHGGSLTCSSDGIGKGTTFTLKTNLYTDQNATPKATKGDVAEADEENAGDADFTVPLLHVLVVDDSLTNRKLCQRLLERNGHKTEGACNGKEAVEMVAKSMKTGRYYDSILLDYEMPIMNGPDACKLIRKMGCSSYIAGVTGNVMSEDVDHFRSCGANWVVPKPFSVKAMEDQWVEDGVTPFNENEESMVRVESNQGLINLEDMKKL</sequence>
<dbReference type="InterPro" id="IPR003661">
    <property type="entry name" value="HisK_dim/P_dom"/>
</dbReference>
<keyword evidence="8" id="KW-0812">Transmembrane</keyword>
<dbReference type="InterPro" id="IPR003594">
    <property type="entry name" value="HATPase_dom"/>
</dbReference>
<dbReference type="Gene3D" id="3.30.565.10">
    <property type="entry name" value="Histidine kinase-like ATPase, C-terminal domain"/>
    <property type="match status" value="1"/>
</dbReference>
<dbReference type="EMBL" id="HBFG01000737">
    <property type="protein sequence ID" value="CAD8729073.1"/>
    <property type="molecule type" value="Transcribed_RNA"/>
</dbReference>
<evidence type="ECO:0000259" key="10">
    <source>
        <dbReference type="PROSITE" id="PS50110"/>
    </source>
</evidence>
<dbReference type="CDD" id="cd00075">
    <property type="entry name" value="HATPase"/>
    <property type="match status" value="1"/>
</dbReference>
<dbReference type="GO" id="GO:0009927">
    <property type="term" value="F:histidine phosphotransfer kinase activity"/>
    <property type="evidence" value="ECO:0007669"/>
    <property type="project" value="TreeGrafter"/>
</dbReference>
<feature type="transmembrane region" description="Helical" evidence="8">
    <location>
        <begin position="461"/>
        <end position="483"/>
    </location>
</feature>
<keyword evidence="8" id="KW-0472">Membrane</keyword>
<evidence type="ECO:0000313" key="11">
    <source>
        <dbReference type="EMBL" id="CAD8729073.1"/>
    </source>
</evidence>
<name>A0A7S0T9N6_9STRA</name>
<dbReference type="InterPro" id="IPR036097">
    <property type="entry name" value="HisK_dim/P_sf"/>
</dbReference>
<comment type="catalytic activity">
    <reaction evidence="1">
        <text>ATP + protein L-histidine = ADP + protein N-phospho-L-histidine.</text>
        <dbReference type="EC" id="2.7.13.3"/>
    </reaction>
</comment>
<protein>
    <recommendedName>
        <fullName evidence="2">histidine kinase</fullName>
        <ecNumber evidence="2">2.7.13.3</ecNumber>
    </recommendedName>
</protein>
<dbReference type="PRINTS" id="PR00344">
    <property type="entry name" value="BCTRLSENSOR"/>
</dbReference>
<evidence type="ECO:0000259" key="9">
    <source>
        <dbReference type="PROSITE" id="PS50109"/>
    </source>
</evidence>
<dbReference type="SUPFAM" id="SSF55874">
    <property type="entry name" value="ATPase domain of HSP90 chaperone/DNA topoisomerase II/histidine kinase"/>
    <property type="match status" value="1"/>
</dbReference>
<dbReference type="Pfam" id="PF02518">
    <property type="entry name" value="HATPase_c"/>
    <property type="match status" value="1"/>
</dbReference>
<organism evidence="11">
    <name type="scientific">Pseudo-nitzschia delicatissima</name>
    <dbReference type="NCBI Taxonomy" id="44447"/>
    <lineage>
        <taxon>Eukaryota</taxon>
        <taxon>Sar</taxon>
        <taxon>Stramenopiles</taxon>
        <taxon>Ochrophyta</taxon>
        <taxon>Bacillariophyta</taxon>
        <taxon>Bacillariophyceae</taxon>
        <taxon>Bacillariophycidae</taxon>
        <taxon>Bacillariales</taxon>
        <taxon>Bacillariaceae</taxon>
        <taxon>Pseudo-nitzschia</taxon>
    </lineage>
</organism>
<dbReference type="Gene3D" id="1.10.287.130">
    <property type="match status" value="1"/>
</dbReference>
<dbReference type="SMART" id="SM00387">
    <property type="entry name" value="HATPase_c"/>
    <property type="match status" value="1"/>
</dbReference>
<dbReference type="PROSITE" id="PS50109">
    <property type="entry name" value="HIS_KIN"/>
    <property type="match status" value="1"/>
</dbReference>
<dbReference type="GO" id="GO:0000155">
    <property type="term" value="F:phosphorelay sensor kinase activity"/>
    <property type="evidence" value="ECO:0007669"/>
    <property type="project" value="InterPro"/>
</dbReference>
<keyword evidence="4" id="KW-0808">Transferase</keyword>
<gene>
    <name evidence="11" type="ORF">PDEL0327_LOCUS566</name>
</gene>
<evidence type="ECO:0000256" key="4">
    <source>
        <dbReference type="ARBA" id="ARBA00022679"/>
    </source>
</evidence>
<proteinExistence type="predicted"/>
<dbReference type="InterPro" id="IPR036890">
    <property type="entry name" value="HATPase_C_sf"/>
</dbReference>
<dbReference type="PANTHER" id="PTHR43047:SF66">
    <property type="entry name" value="HISKA"/>
    <property type="match status" value="1"/>
</dbReference>
<evidence type="ECO:0000256" key="6">
    <source>
        <dbReference type="PROSITE-ProRule" id="PRU00169"/>
    </source>
</evidence>
<dbReference type="SUPFAM" id="SSF47384">
    <property type="entry name" value="Homodimeric domain of signal transducing histidine kinase"/>
    <property type="match status" value="1"/>
</dbReference>
<dbReference type="Pfam" id="PF00072">
    <property type="entry name" value="Response_reg"/>
    <property type="match status" value="1"/>
</dbReference>
<evidence type="ECO:0000256" key="3">
    <source>
        <dbReference type="ARBA" id="ARBA00022553"/>
    </source>
</evidence>
<reference evidence="11" key="1">
    <citation type="submission" date="2021-01" db="EMBL/GenBank/DDBJ databases">
        <authorList>
            <person name="Corre E."/>
            <person name="Pelletier E."/>
            <person name="Niang G."/>
            <person name="Scheremetjew M."/>
            <person name="Finn R."/>
            <person name="Kale V."/>
            <person name="Holt S."/>
            <person name="Cochrane G."/>
            <person name="Meng A."/>
            <person name="Brown T."/>
            <person name="Cohen L."/>
        </authorList>
    </citation>
    <scope>NUCLEOTIDE SEQUENCE</scope>
    <source>
        <strain evidence="11">B596</strain>
    </source>
</reference>
<keyword evidence="5" id="KW-0418">Kinase</keyword>
<dbReference type="CDD" id="cd00082">
    <property type="entry name" value="HisKA"/>
    <property type="match status" value="1"/>
</dbReference>
<dbReference type="PANTHER" id="PTHR43047">
    <property type="entry name" value="TWO-COMPONENT HISTIDINE PROTEIN KINASE"/>
    <property type="match status" value="1"/>
</dbReference>
<feature type="domain" description="Response regulatory" evidence="10">
    <location>
        <begin position="855"/>
        <end position="974"/>
    </location>
</feature>
<dbReference type="SMART" id="SM00448">
    <property type="entry name" value="REC"/>
    <property type="match status" value="1"/>
</dbReference>
<feature type="modified residue" description="4-aspartylphosphate" evidence="6">
    <location>
        <position position="909"/>
    </location>
</feature>
<feature type="compositionally biased region" description="Low complexity" evidence="7">
    <location>
        <begin position="38"/>
        <end position="54"/>
    </location>
</feature>
<dbReference type="CDD" id="cd17546">
    <property type="entry name" value="REC_hyHK_CKI1_RcsC-like"/>
    <property type="match status" value="1"/>
</dbReference>
<dbReference type="Gene3D" id="3.40.50.2300">
    <property type="match status" value="1"/>
</dbReference>
<accession>A0A7S0T9N6</accession>
<dbReference type="InterPro" id="IPR011006">
    <property type="entry name" value="CheY-like_superfamily"/>
</dbReference>
<evidence type="ECO:0000256" key="7">
    <source>
        <dbReference type="SAM" id="MobiDB-lite"/>
    </source>
</evidence>
<feature type="region of interest" description="Disordered" evidence="7">
    <location>
        <begin position="1"/>
        <end position="54"/>
    </location>
</feature>
<feature type="compositionally biased region" description="Polar residues" evidence="7">
    <location>
        <begin position="8"/>
        <end position="24"/>
    </location>
</feature>
<dbReference type="AlphaFoldDB" id="A0A7S0T9N6"/>
<evidence type="ECO:0000256" key="8">
    <source>
        <dbReference type="SAM" id="Phobius"/>
    </source>
</evidence>
<dbReference type="SUPFAM" id="SSF52172">
    <property type="entry name" value="CheY-like"/>
    <property type="match status" value="1"/>
</dbReference>
<feature type="transmembrane region" description="Helical" evidence="8">
    <location>
        <begin position="66"/>
        <end position="87"/>
    </location>
</feature>
<evidence type="ECO:0000256" key="2">
    <source>
        <dbReference type="ARBA" id="ARBA00012438"/>
    </source>
</evidence>
<keyword evidence="8" id="KW-1133">Transmembrane helix</keyword>
<dbReference type="EC" id="2.7.13.3" evidence="2"/>
<dbReference type="PROSITE" id="PS50110">
    <property type="entry name" value="RESPONSE_REGULATORY"/>
    <property type="match status" value="1"/>
</dbReference>
<dbReference type="InterPro" id="IPR004358">
    <property type="entry name" value="Sig_transdc_His_kin-like_C"/>
</dbReference>
<evidence type="ECO:0000256" key="5">
    <source>
        <dbReference type="ARBA" id="ARBA00022777"/>
    </source>
</evidence>
<dbReference type="InterPro" id="IPR001789">
    <property type="entry name" value="Sig_transdc_resp-reg_receiver"/>
</dbReference>
<keyword evidence="3 6" id="KW-0597">Phosphoprotein</keyword>
<feature type="domain" description="Histidine kinase" evidence="9">
    <location>
        <begin position="509"/>
        <end position="823"/>
    </location>
</feature>
<dbReference type="InterPro" id="IPR005467">
    <property type="entry name" value="His_kinase_dom"/>
</dbReference>